<feature type="transmembrane region" description="Helical" evidence="8">
    <location>
        <begin position="93"/>
        <end position="115"/>
    </location>
</feature>
<keyword evidence="6 8" id="KW-0472">Membrane</keyword>
<dbReference type="InterPro" id="IPR018584">
    <property type="entry name" value="GT87"/>
</dbReference>
<feature type="transmembrane region" description="Helical" evidence="8">
    <location>
        <begin position="303"/>
        <end position="326"/>
    </location>
</feature>
<feature type="transmembrane region" description="Helical" evidence="8">
    <location>
        <begin position="14"/>
        <end position="34"/>
    </location>
</feature>
<keyword evidence="10" id="KW-1185">Reference proteome</keyword>
<protein>
    <submittedName>
        <fullName evidence="9">Polyprenol-phosphate-mannose-dependent alpha-(1-2)-phosphatidylinositol pentamannoside mannosyltransferase</fullName>
    </submittedName>
</protein>
<keyword evidence="3" id="KW-0808">Transferase</keyword>
<dbReference type="RefSeq" id="WP_138228396.1">
    <property type="nucleotide sequence ID" value="NZ_AP022577.1"/>
</dbReference>
<accession>A0ABM7IGR1</accession>
<evidence type="ECO:0000256" key="4">
    <source>
        <dbReference type="ARBA" id="ARBA00022692"/>
    </source>
</evidence>
<evidence type="ECO:0000256" key="1">
    <source>
        <dbReference type="ARBA" id="ARBA00004651"/>
    </source>
</evidence>
<comment type="similarity">
    <text evidence="7">Belongs to the glycosyltransferase 87 family.</text>
</comment>
<feature type="transmembrane region" description="Helical" evidence="8">
    <location>
        <begin position="136"/>
        <end position="163"/>
    </location>
</feature>
<sequence length="401" mass="43397">MLDVAPLTDRRRRLAPALLIVSAVVLLAVTIPSAPNLVDLHVYILGGAALEHPNTLYSLVYSGQSPMAGQSPTEPLPFIYPPFAAMLFYPLKFLPFAVAGLLWQLGILAATYGIVRMAQLLVGNGGRQEAMLWTAGVIWLEPVRVCLNMGQLGVFLTLAVMYAAYSTRWWVSGLLVGLATGVKLTPAISGFYFVGMRRWAVAVTSAVVFIATVGLSALLVPSETRFYFTGLIGKFAVPVGTAINQSWSGAIFRILGYDAGHGPLVLSVLAVTAVLAVLAWQALGAGAQTRDRLGSLLVVEIFGLLASPISWVHHWIWLVPLIIWFFTGVWRDKPGARVLGWVWVGVTFVSIPSLLALAEPGLWQFSRPWYQAWAGLIYVVVAMATLGWMVVTGRRVAVATP</sequence>
<comment type="subcellular location">
    <subcellularLocation>
        <location evidence="1">Cell membrane</location>
        <topology evidence="1">Multi-pass membrane protein</topology>
    </subcellularLocation>
</comment>
<evidence type="ECO:0000256" key="8">
    <source>
        <dbReference type="SAM" id="Phobius"/>
    </source>
</evidence>
<evidence type="ECO:0000313" key="9">
    <source>
        <dbReference type="EMBL" id="BBX85967.1"/>
    </source>
</evidence>
<keyword evidence="4 8" id="KW-0812">Transmembrane</keyword>
<evidence type="ECO:0000256" key="3">
    <source>
        <dbReference type="ARBA" id="ARBA00022679"/>
    </source>
</evidence>
<feature type="transmembrane region" description="Helical" evidence="8">
    <location>
        <begin position="199"/>
        <end position="220"/>
    </location>
</feature>
<dbReference type="GO" id="GO:0016757">
    <property type="term" value="F:glycosyltransferase activity"/>
    <property type="evidence" value="ECO:0007669"/>
    <property type="project" value="UniProtKB-KW"/>
</dbReference>
<dbReference type="NCBIfam" id="NF009915">
    <property type="entry name" value="PRK13375.1"/>
    <property type="match status" value="1"/>
</dbReference>
<keyword evidence="2" id="KW-1003">Cell membrane</keyword>
<evidence type="ECO:0000256" key="6">
    <source>
        <dbReference type="ARBA" id="ARBA00023136"/>
    </source>
</evidence>
<organism evidence="9 10">
    <name type="scientific">Mycolicibacterium aubagnense</name>
    <dbReference type="NCBI Taxonomy" id="319707"/>
    <lineage>
        <taxon>Bacteria</taxon>
        <taxon>Bacillati</taxon>
        <taxon>Actinomycetota</taxon>
        <taxon>Actinomycetes</taxon>
        <taxon>Mycobacteriales</taxon>
        <taxon>Mycobacteriaceae</taxon>
        <taxon>Mycolicibacterium</taxon>
    </lineage>
</organism>
<keyword evidence="9" id="KW-0328">Glycosyltransferase</keyword>
<keyword evidence="5 8" id="KW-1133">Transmembrane helix</keyword>
<evidence type="ECO:0000256" key="7">
    <source>
        <dbReference type="ARBA" id="ARBA00024033"/>
    </source>
</evidence>
<dbReference type="Pfam" id="PF09594">
    <property type="entry name" value="GT87"/>
    <property type="match status" value="1"/>
</dbReference>
<evidence type="ECO:0000256" key="2">
    <source>
        <dbReference type="ARBA" id="ARBA00022475"/>
    </source>
</evidence>
<dbReference type="EMBL" id="AP022577">
    <property type="protein sequence ID" value="BBX85967.1"/>
    <property type="molecule type" value="Genomic_DNA"/>
</dbReference>
<feature type="transmembrane region" description="Helical" evidence="8">
    <location>
        <begin position="169"/>
        <end position="192"/>
    </location>
</feature>
<evidence type="ECO:0000256" key="5">
    <source>
        <dbReference type="ARBA" id="ARBA00022989"/>
    </source>
</evidence>
<evidence type="ECO:0000313" key="10">
    <source>
        <dbReference type="Proteomes" id="UP000465609"/>
    </source>
</evidence>
<proteinExistence type="inferred from homology"/>
<name>A0ABM7IGR1_9MYCO</name>
<reference evidence="9 10" key="1">
    <citation type="journal article" date="2019" name="Emerg. Microbes Infect.">
        <title>Comprehensive subspecies identification of 175 nontuberculous mycobacteria species based on 7547 genomic profiles.</title>
        <authorList>
            <person name="Matsumoto Y."/>
            <person name="Kinjo T."/>
            <person name="Motooka D."/>
            <person name="Nabeya D."/>
            <person name="Jung N."/>
            <person name="Uechi K."/>
            <person name="Horii T."/>
            <person name="Iida T."/>
            <person name="Fujita J."/>
            <person name="Nakamura S."/>
        </authorList>
    </citation>
    <scope>NUCLEOTIDE SEQUENCE [LARGE SCALE GENOMIC DNA]</scope>
    <source>
        <strain evidence="9 10">JCM 15296</strain>
    </source>
</reference>
<feature type="transmembrane region" description="Helical" evidence="8">
    <location>
        <begin position="370"/>
        <end position="391"/>
    </location>
</feature>
<feature type="transmembrane region" description="Helical" evidence="8">
    <location>
        <begin position="338"/>
        <end position="358"/>
    </location>
</feature>
<gene>
    <name evidence="9" type="primary">pimE_3</name>
    <name evidence="9" type="ORF">MAUB_38400</name>
</gene>
<dbReference type="Proteomes" id="UP000465609">
    <property type="component" value="Chromosome"/>
</dbReference>
<feature type="transmembrane region" description="Helical" evidence="8">
    <location>
        <begin position="264"/>
        <end position="283"/>
    </location>
</feature>